<gene>
    <name evidence="5" type="ORF">GC101_31570</name>
</gene>
<sequence length="287" mass="32110">MQCMPKLMDYMISPYPIRIIDPKVEASRLRLQSIRIGQAGHLPGRTLFRSGVVFEHWALVYIVSGGGSYSENGGKEQQVREGSLFFFRPGCTYSFGPPSGGYWDEYYINFAGSRVTEWLETGMIAGGAVCQADGVQGLTALFEEVLGLMDGGAPGDADRAALKLEEMLLECSLRIQGNNRLLQAEPMSHIREVLNACIYEEPDLPGIAAGLHISMSTLRRTVRRSSGYPLHEYIHRLKMAEAKHLLLNTSLQVQEIAGMLHYRDSFYFSRLFKKYMGISPQNCRSNV</sequence>
<organism evidence="5 6">
    <name type="scientific">Paenibacillus phytohabitans</name>
    <dbReference type="NCBI Taxonomy" id="2654978"/>
    <lineage>
        <taxon>Bacteria</taxon>
        <taxon>Bacillati</taxon>
        <taxon>Bacillota</taxon>
        <taxon>Bacilli</taxon>
        <taxon>Bacillales</taxon>
        <taxon>Paenibacillaceae</taxon>
        <taxon>Paenibacillus</taxon>
    </lineage>
</organism>
<dbReference type="Pfam" id="PF02311">
    <property type="entry name" value="AraC_binding"/>
    <property type="match status" value="1"/>
</dbReference>
<dbReference type="SMART" id="SM00342">
    <property type="entry name" value="HTH_ARAC"/>
    <property type="match status" value="1"/>
</dbReference>
<reference evidence="5 6" key="1">
    <citation type="submission" date="2019-10" db="EMBL/GenBank/DDBJ databases">
        <title>Description of Paenibacillus terricola sp. nov.</title>
        <authorList>
            <person name="Carlier A."/>
            <person name="Qi S."/>
        </authorList>
    </citation>
    <scope>NUCLEOTIDE SEQUENCE [LARGE SCALE GENOMIC DNA]</scope>
    <source>
        <strain evidence="5 6">LMG 31459</strain>
    </source>
</reference>
<comment type="caution">
    <text evidence="5">The sequence shown here is derived from an EMBL/GenBank/DDBJ whole genome shotgun (WGS) entry which is preliminary data.</text>
</comment>
<dbReference type="InterPro" id="IPR018060">
    <property type="entry name" value="HTH_AraC"/>
</dbReference>
<dbReference type="Gene3D" id="2.60.120.280">
    <property type="entry name" value="Regulatory protein AraC"/>
    <property type="match status" value="1"/>
</dbReference>
<keyword evidence="1" id="KW-0805">Transcription regulation</keyword>
<dbReference type="Proteomes" id="UP000596857">
    <property type="component" value="Unassembled WGS sequence"/>
</dbReference>
<keyword evidence="3" id="KW-0804">Transcription</keyword>
<dbReference type="PANTHER" id="PTHR43280:SF28">
    <property type="entry name" value="HTH-TYPE TRANSCRIPTIONAL ACTIVATOR RHAS"/>
    <property type="match status" value="1"/>
</dbReference>
<evidence type="ECO:0000256" key="2">
    <source>
        <dbReference type="ARBA" id="ARBA00023125"/>
    </source>
</evidence>
<feature type="domain" description="HTH araC/xylS-type" evidence="4">
    <location>
        <begin position="188"/>
        <end position="286"/>
    </location>
</feature>
<dbReference type="Gene3D" id="1.10.10.60">
    <property type="entry name" value="Homeodomain-like"/>
    <property type="match status" value="1"/>
</dbReference>
<evidence type="ECO:0000313" key="5">
    <source>
        <dbReference type="EMBL" id="NOU83401.1"/>
    </source>
</evidence>
<evidence type="ECO:0000256" key="1">
    <source>
        <dbReference type="ARBA" id="ARBA00023015"/>
    </source>
</evidence>
<proteinExistence type="predicted"/>
<name>A0ABX1YU43_9BACL</name>
<dbReference type="SUPFAM" id="SSF46689">
    <property type="entry name" value="Homeodomain-like"/>
    <property type="match status" value="1"/>
</dbReference>
<dbReference type="Pfam" id="PF12833">
    <property type="entry name" value="HTH_18"/>
    <property type="match status" value="1"/>
</dbReference>
<dbReference type="PANTHER" id="PTHR43280">
    <property type="entry name" value="ARAC-FAMILY TRANSCRIPTIONAL REGULATOR"/>
    <property type="match status" value="1"/>
</dbReference>
<dbReference type="EMBL" id="WHOB01000093">
    <property type="protein sequence ID" value="NOU83401.1"/>
    <property type="molecule type" value="Genomic_DNA"/>
</dbReference>
<keyword evidence="6" id="KW-1185">Reference proteome</keyword>
<dbReference type="InterPro" id="IPR009057">
    <property type="entry name" value="Homeodomain-like_sf"/>
</dbReference>
<dbReference type="SUPFAM" id="SSF51215">
    <property type="entry name" value="Regulatory protein AraC"/>
    <property type="match status" value="1"/>
</dbReference>
<accession>A0ABX1YU43</accession>
<evidence type="ECO:0000313" key="6">
    <source>
        <dbReference type="Proteomes" id="UP000596857"/>
    </source>
</evidence>
<dbReference type="PROSITE" id="PS01124">
    <property type="entry name" value="HTH_ARAC_FAMILY_2"/>
    <property type="match status" value="1"/>
</dbReference>
<evidence type="ECO:0000256" key="3">
    <source>
        <dbReference type="ARBA" id="ARBA00023163"/>
    </source>
</evidence>
<protein>
    <submittedName>
        <fullName evidence="5">Helix-turn-helix domain-containing protein</fullName>
    </submittedName>
</protein>
<dbReference type="InterPro" id="IPR003313">
    <property type="entry name" value="AraC-bd"/>
</dbReference>
<dbReference type="InterPro" id="IPR037923">
    <property type="entry name" value="HTH-like"/>
</dbReference>
<keyword evidence="2" id="KW-0238">DNA-binding</keyword>
<evidence type="ECO:0000259" key="4">
    <source>
        <dbReference type="PROSITE" id="PS01124"/>
    </source>
</evidence>